<evidence type="ECO:0000313" key="4">
    <source>
        <dbReference type="Proteomes" id="UP000245790"/>
    </source>
</evidence>
<keyword evidence="4" id="KW-1185">Reference proteome</keyword>
<dbReference type="PANTHER" id="PTHR21198">
    <property type="entry name" value="GLUTAMATE RACEMASE"/>
    <property type="match status" value="1"/>
</dbReference>
<reference evidence="3 4" key="1">
    <citation type="submission" date="2018-05" db="EMBL/GenBank/DDBJ databases">
        <title>Genomic Encyclopedia of Type Strains, Phase IV (KMG-IV): sequencing the most valuable type-strain genomes for metagenomic binning, comparative biology and taxonomic classification.</title>
        <authorList>
            <person name="Goeker M."/>
        </authorList>
    </citation>
    <scope>NUCLEOTIDE SEQUENCE [LARGE SCALE GENOMIC DNA]</scope>
    <source>
        <strain evidence="3 4">DSM 25350</strain>
    </source>
</reference>
<dbReference type="InterPro" id="IPR004380">
    <property type="entry name" value="Asp_race"/>
</dbReference>
<dbReference type="EMBL" id="QGGU01000005">
    <property type="protein sequence ID" value="PWK51762.1"/>
    <property type="molecule type" value="Genomic_DNA"/>
</dbReference>
<evidence type="ECO:0000256" key="2">
    <source>
        <dbReference type="ARBA" id="ARBA00023235"/>
    </source>
</evidence>
<dbReference type="Pfam" id="PF01177">
    <property type="entry name" value="Asp_Glu_race"/>
    <property type="match status" value="1"/>
</dbReference>
<gene>
    <name evidence="3" type="ORF">C8D97_10577</name>
</gene>
<proteinExistence type="inferred from homology"/>
<dbReference type="AlphaFoldDB" id="A0A316FU15"/>
<evidence type="ECO:0000313" key="3">
    <source>
        <dbReference type="EMBL" id="PWK51762.1"/>
    </source>
</evidence>
<organism evidence="3 4">
    <name type="scientific">Pleionea mediterranea</name>
    <dbReference type="NCBI Taxonomy" id="523701"/>
    <lineage>
        <taxon>Bacteria</taxon>
        <taxon>Pseudomonadati</taxon>
        <taxon>Pseudomonadota</taxon>
        <taxon>Gammaproteobacteria</taxon>
        <taxon>Oceanospirillales</taxon>
        <taxon>Pleioneaceae</taxon>
        <taxon>Pleionea</taxon>
    </lineage>
</organism>
<protein>
    <submittedName>
        <fullName evidence="3">Aspartate racemase</fullName>
    </submittedName>
</protein>
<comment type="caution">
    <text evidence="3">The sequence shown here is derived from an EMBL/GenBank/DDBJ whole genome shotgun (WGS) entry which is preliminary data.</text>
</comment>
<dbReference type="GO" id="GO:0047661">
    <property type="term" value="F:amino-acid racemase activity"/>
    <property type="evidence" value="ECO:0007669"/>
    <property type="project" value="InterPro"/>
</dbReference>
<dbReference type="InterPro" id="IPR001920">
    <property type="entry name" value="Asp/Glu_race"/>
</dbReference>
<dbReference type="Proteomes" id="UP000245790">
    <property type="component" value="Unassembled WGS sequence"/>
</dbReference>
<dbReference type="NCBIfam" id="TIGR00035">
    <property type="entry name" value="asp_race"/>
    <property type="match status" value="1"/>
</dbReference>
<name>A0A316FU15_9GAMM</name>
<dbReference type="OrthoDB" id="9803739at2"/>
<dbReference type="PANTHER" id="PTHR21198:SF7">
    <property type="entry name" value="ASPARTATE-GLUTAMATE RACEMASE FAMILY"/>
    <property type="match status" value="1"/>
</dbReference>
<comment type="similarity">
    <text evidence="1">Belongs to the aspartate/glutamate racemases family.</text>
</comment>
<accession>A0A316FU15</accession>
<dbReference type="InterPro" id="IPR015942">
    <property type="entry name" value="Asp/Glu/hydantoin_racemase"/>
</dbReference>
<sequence length="237" mass="25804">MKKLGLLGGTSWHSSLDYYRLINQFVNRHLGGVASADLVLRSVDFSIHHQHQLDGAWDKIAQAFSDDAIAMKAMGVEGLLICANTMHIVADQVAKASGLPVLHIADAIKQTCDKTNTSVVGVLGTIFTMEHGFYQSALEQRGIQALVPQADDRQEINRIIFDELVKGEIKESSRDFYLQQVQQLKQAGAESVVMGCTEIGLLIDQSMTAVPLIDSLTCHAEYGAAWCLSSVDAESVS</sequence>
<keyword evidence="2" id="KW-0413">Isomerase</keyword>
<evidence type="ECO:0000256" key="1">
    <source>
        <dbReference type="ARBA" id="ARBA00007847"/>
    </source>
</evidence>
<dbReference type="SUPFAM" id="SSF53681">
    <property type="entry name" value="Aspartate/glutamate racemase"/>
    <property type="match status" value="2"/>
</dbReference>
<dbReference type="RefSeq" id="WP_109763160.1">
    <property type="nucleotide sequence ID" value="NZ_QGGU01000005.1"/>
</dbReference>
<dbReference type="Gene3D" id="3.40.50.1860">
    <property type="match status" value="2"/>
</dbReference>